<name>A0A1G9S7N3_9BACT</name>
<feature type="chain" id="PRO_5011673014" evidence="3">
    <location>
        <begin position="21"/>
        <end position="626"/>
    </location>
</feature>
<dbReference type="Pfam" id="PF03422">
    <property type="entry name" value="CBM_6"/>
    <property type="match status" value="1"/>
</dbReference>
<comment type="similarity">
    <text evidence="2">Belongs to the polysaccharide lyase 1 family.</text>
</comment>
<sequence>MRKGLPLFLLLTLLAFATQAQHLIIEENAVGFCSVDGIIESGTGGYTGDGYANPGNGIGINILYNVQADTAGTYSLTWRYANGGGSGDLFAQVWVADEAAVDSLNFRHTGSWANWTYSDTVRVALQAGENKIRLVSQSPNGLPNLDHFAVLSTTAQGAACLPSYSVTLTQNTTEGGTISYEPVQAYYDAGTEITLHAEAAPGYFFQSWSGDVTSTEADYTFAIGQNSAIEALFFTEGTAAFEGVSGYASVQDDAGTPYLLTGGGAGPTVQATTFEELKQYLESNEPYVIEVAGLIVGADPQTDGPQVSVKSDKTLLGTSPDARLQNVRLKVGGARNVVFKKMKFSLVKRYDAMELNAAQNILIDSCEYFSDRESDHDKDYYDGLLDIKNGARFITVSHTAFHDHHKAILISSGDDSYGDTTIRVTFHHNYFYNISSRLPLLRFGRAHIYNNYYRNNDGAINPRLGACVRIENNYFENTRKGIFIDQSKPGYAYLAGNIWDESGQETLDSCGFTVPYPYELDDAEGLPALLAPLATDTDAWLDQASLTYFPNPATESTQLRFTLTQPTAVALRVFDALGKEIMHRQTQQLSPGEQTLTLHTRGWTPGIYVFHLQTPAGLTTRKLVVQ</sequence>
<feature type="signal peptide" evidence="3">
    <location>
        <begin position="1"/>
        <end position="20"/>
    </location>
</feature>
<dbReference type="GO" id="GO:0030570">
    <property type="term" value="F:pectate lyase activity"/>
    <property type="evidence" value="ECO:0007669"/>
    <property type="project" value="InterPro"/>
</dbReference>
<dbReference type="SMART" id="SM00656">
    <property type="entry name" value="Amb_all"/>
    <property type="match status" value="1"/>
</dbReference>
<keyword evidence="1 2" id="KW-0456">Lyase</keyword>
<dbReference type="InterPro" id="IPR011050">
    <property type="entry name" value="Pectin_lyase_fold/virulence"/>
</dbReference>
<dbReference type="PANTHER" id="PTHR31683:SF18">
    <property type="entry name" value="PECTATE LYASE 21-RELATED"/>
    <property type="match status" value="1"/>
</dbReference>
<accession>A0A1G9S7N3</accession>
<proteinExistence type="inferred from homology"/>
<comment type="subcellular location">
    <subcellularLocation>
        <location evidence="2">Secreted</location>
    </subcellularLocation>
</comment>
<dbReference type="STRING" id="1075417.SAMN05421823_11258"/>
<dbReference type="Pfam" id="PF18998">
    <property type="entry name" value="Flg_new_2"/>
    <property type="match status" value="1"/>
</dbReference>
<dbReference type="PROSITE" id="PS51175">
    <property type="entry name" value="CBM6"/>
    <property type="match status" value="1"/>
</dbReference>
<dbReference type="GO" id="GO:0005576">
    <property type="term" value="C:extracellular region"/>
    <property type="evidence" value="ECO:0007669"/>
    <property type="project" value="UniProtKB-SubCell"/>
</dbReference>
<dbReference type="RefSeq" id="WP_143017447.1">
    <property type="nucleotide sequence ID" value="NZ_FNFO01000012.1"/>
</dbReference>
<dbReference type="Pfam" id="PF18962">
    <property type="entry name" value="Por_Secre_tail"/>
    <property type="match status" value="1"/>
</dbReference>
<dbReference type="SUPFAM" id="SSF51126">
    <property type="entry name" value="Pectin lyase-like"/>
    <property type="match status" value="1"/>
</dbReference>
<dbReference type="Gene3D" id="2.60.120.260">
    <property type="entry name" value="Galactose-binding domain-like"/>
    <property type="match status" value="1"/>
</dbReference>
<protein>
    <submittedName>
        <fullName evidence="5">Pectate lyase</fullName>
    </submittedName>
</protein>
<dbReference type="Gene3D" id="2.160.20.10">
    <property type="entry name" value="Single-stranded right-handed beta-helix, Pectin lyase-like"/>
    <property type="match status" value="1"/>
</dbReference>
<dbReference type="Proteomes" id="UP000198510">
    <property type="component" value="Unassembled WGS sequence"/>
</dbReference>
<evidence type="ECO:0000256" key="2">
    <source>
        <dbReference type="RuleBase" id="RU361173"/>
    </source>
</evidence>
<dbReference type="EMBL" id="FNFO01000012">
    <property type="protein sequence ID" value="SDM31464.1"/>
    <property type="molecule type" value="Genomic_DNA"/>
</dbReference>
<dbReference type="AlphaFoldDB" id="A0A1G9S7N3"/>
<dbReference type="InterPro" id="IPR045032">
    <property type="entry name" value="PEL"/>
</dbReference>
<dbReference type="PANTHER" id="PTHR31683">
    <property type="entry name" value="PECTATE LYASE 18-RELATED"/>
    <property type="match status" value="1"/>
</dbReference>
<keyword evidence="2" id="KW-0964">Secreted</keyword>
<dbReference type="InterPro" id="IPR002022">
    <property type="entry name" value="Pec_lyase"/>
</dbReference>
<dbReference type="InterPro" id="IPR012334">
    <property type="entry name" value="Pectin_lyas_fold"/>
</dbReference>
<keyword evidence="3" id="KW-0732">Signal</keyword>
<dbReference type="InterPro" id="IPR044060">
    <property type="entry name" value="Bacterial_rp_domain"/>
</dbReference>
<gene>
    <name evidence="5" type="ORF">SAMN05421823_11258</name>
</gene>
<keyword evidence="6" id="KW-1185">Reference proteome</keyword>
<reference evidence="5 6" key="1">
    <citation type="submission" date="2016-10" db="EMBL/GenBank/DDBJ databases">
        <authorList>
            <person name="de Groot N.N."/>
        </authorList>
    </citation>
    <scope>NUCLEOTIDE SEQUENCE [LARGE SCALE GENOMIC DNA]</scope>
    <source>
        <strain evidence="5 6">DSM 25186</strain>
    </source>
</reference>
<dbReference type="NCBIfam" id="TIGR04183">
    <property type="entry name" value="Por_Secre_tail"/>
    <property type="match status" value="1"/>
</dbReference>
<dbReference type="OrthoDB" id="9804661at2"/>
<evidence type="ECO:0000256" key="1">
    <source>
        <dbReference type="ARBA" id="ARBA00023239"/>
    </source>
</evidence>
<feature type="domain" description="CBM6" evidence="4">
    <location>
        <begin position="23"/>
        <end position="151"/>
    </location>
</feature>
<keyword evidence="2" id="KW-0119">Carbohydrate metabolism</keyword>
<evidence type="ECO:0000259" key="4">
    <source>
        <dbReference type="PROSITE" id="PS51175"/>
    </source>
</evidence>
<evidence type="ECO:0000313" key="5">
    <source>
        <dbReference type="EMBL" id="SDM31464.1"/>
    </source>
</evidence>
<dbReference type="SUPFAM" id="SSF49785">
    <property type="entry name" value="Galactose-binding domain-like"/>
    <property type="match status" value="1"/>
</dbReference>
<dbReference type="GO" id="GO:0030246">
    <property type="term" value="F:carbohydrate binding"/>
    <property type="evidence" value="ECO:0007669"/>
    <property type="project" value="InterPro"/>
</dbReference>
<organism evidence="5 6">
    <name type="scientific">Catalinimonas alkaloidigena</name>
    <dbReference type="NCBI Taxonomy" id="1075417"/>
    <lineage>
        <taxon>Bacteria</taxon>
        <taxon>Pseudomonadati</taxon>
        <taxon>Bacteroidota</taxon>
        <taxon>Cytophagia</taxon>
        <taxon>Cytophagales</taxon>
        <taxon>Catalimonadaceae</taxon>
        <taxon>Catalinimonas</taxon>
    </lineage>
</organism>
<dbReference type="InterPro" id="IPR026444">
    <property type="entry name" value="Secre_tail"/>
</dbReference>
<evidence type="ECO:0000256" key="3">
    <source>
        <dbReference type="SAM" id="SignalP"/>
    </source>
</evidence>
<dbReference type="GO" id="GO:0000272">
    <property type="term" value="P:polysaccharide catabolic process"/>
    <property type="evidence" value="ECO:0007669"/>
    <property type="project" value="UniProtKB-KW"/>
</dbReference>
<keyword evidence="2" id="KW-0624">Polysaccharide degradation</keyword>
<dbReference type="InterPro" id="IPR008979">
    <property type="entry name" value="Galactose-bd-like_sf"/>
</dbReference>
<dbReference type="Pfam" id="PF00544">
    <property type="entry name" value="Pectate_lyase_4"/>
    <property type="match status" value="1"/>
</dbReference>
<dbReference type="InterPro" id="IPR005084">
    <property type="entry name" value="CBM6"/>
</dbReference>
<evidence type="ECO:0000313" key="6">
    <source>
        <dbReference type="Proteomes" id="UP000198510"/>
    </source>
</evidence>